<organism evidence="2">
    <name type="scientific">Leptocylindrus danicus</name>
    <dbReference type="NCBI Taxonomy" id="163516"/>
    <lineage>
        <taxon>Eukaryota</taxon>
        <taxon>Sar</taxon>
        <taxon>Stramenopiles</taxon>
        <taxon>Ochrophyta</taxon>
        <taxon>Bacillariophyta</taxon>
        <taxon>Coscinodiscophyceae</taxon>
        <taxon>Chaetocerotophycidae</taxon>
        <taxon>Leptocylindrales</taxon>
        <taxon>Leptocylindraceae</taxon>
        <taxon>Leptocylindrus</taxon>
    </lineage>
</organism>
<proteinExistence type="predicted"/>
<feature type="compositionally biased region" description="Basic and acidic residues" evidence="1">
    <location>
        <begin position="167"/>
        <end position="181"/>
    </location>
</feature>
<sequence length="181" mass="20492">MTFHLEQLEKLAAPTTVTKMSLWTLGQSDEFYRNYKRPHSLAGILMRELDISPQQGKQIMVHRKTIQRLADNIQASRVLLKKLKNLCLHKQKVFRDRMVKCQDILTPLQVVKLLLWVDNNQSTLSHVCPGWVSERINVKNGNGNKANDNAEEQQQQASSAGAQRKKASSDVDASNKEGSAK</sequence>
<protein>
    <submittedName>
        <fullName evidence="2">Uncharacterized protein</fullName>
    </submittedName>
</protein>
<evidence type="ECO:0000256" key="1">
    <source>
        <dbReference type="SAM" id="MobiDB-lite"/>
    </source>
</evidence>
<dbReference type="EMBL" id="HBGY01000081">
    <property type="protein sequence ID" value="CAD9553913.1"/>
    <property type="molecule type" value="Transcribed_RNA"/>
</dbReference>
<reference evidence="2" key="1">
    <citation type="submission" date="2021-01" db="EMBL/GenBank/DDBJ databases">
        <authorList>
            <person name="Corre E."/>
            <person name="Pelletier E."/>
            <person name="Niang G."/>
            <person name="Scheremetjew M."/>
            <person name="Finn R."/>
            <person name="Kale V."/>
            <person name="Holt S."/>
            <person name="Cochrane G."/>
            <person name="Meng A."/>
            <person name="Brown T."/>
            <person name="Cohen L."/>
        </authorList>
    </citation>
    <scope>NUCLEOTIDE SEQUENCE</scope>
    <source>
        <strain evidence="2">B650</strain>
    </source>
</reference>
<name>A0A7S2NPY4_9STRA</name>
<dbReference type="AlphaFoldDB" id="A0A7S2NPY4"/>
<feature type="region of interest" description="Disordered" evidence="1">
    <location>
        <begin position="139"/>
        <end position="181"/>
    </location>
</feature>
<gene>
    <name evidence="2" type="ORF">LDAN0321_LOCUS53</name>
</gene>
<accession>A0A7S2NPY4</accession>
<feature type="compositionally biased region" description="Low complexity" evidence="1">
    <location>
        <begin position="139"/>
        <end position="162"/>
    </location>
</feature>
<evidence type="ECO:0000313" key="2">
    <source>
        <dbReference type="EMBL" id="CAD9553913.1"/>
    </source>
</evidence>